<feature type="domain" description="PAP-associated" evidence="5">
    <location>
        <begin position="202"/>
        <end position="250"/>
    </location>
</feature>
<accession>A0A8H5BAB4</accession>
<gene>
    <name evidence="7" type="ORF">D9619_008492</name>
</gene>
<dbReference type="InterPro" id="IPR002058">
    <property type="entry name" value="PAP_assoc"/>
</dbReference>
<evidence type="ECO:0000256" key="4">
    <source>
        <dbReference type="ARBA" id="ARBA00022842"/>
    </source>
</evidence>
<comment type="caution">
    <text evidence="7">The sequence shown here is derived from an EMBL/GenBank/DDBJ whole genome shotgun (WGS) entry which is preliminary data.</text>
</comment>
<dbReference type="PANTHER" id="PTHR23092">
    <property type="entry name" value="POLY(A) RNA POLYMERASE"/>
    <property type="match status" value="1"/>
</dbReference>
<dbReference type="Gene3D" id="1.10.1410.10">
    <property type="match status" value="2"/>
</dbReference>
<keyword evidence="4" id="KW-0460">Magnesium</keyword>
<dbReference type="Gene3D" id="3.30.460.10">
    <property type="entry name" value="Beta Polymerase, domain 2"/>
    <property type="match status" value="1"/>
</dbReference>
<comment type="similarity">
    <text evidence="1">Belongs to the DNA polymerase type-B-like family.</text>
</comment>
<dbReference type="GO" id="GO:0031123">
    <property type="term" value="P:RNA 3'-end processing"/>
    <property type="evidence" value="ECO:0007669"/>
    <property type="project" value="TreeGrafter"/>
</dbReference>
<dbReference type="InterPro" id="IPR045862">
    <property type="entry name" value="Trf4-like"/>
</dbReference>
<dbReference type="PANTHER" id="PTHR23092:SF15">
    <property type="entry name" value="INACTIVE NON-CANONICAL POLY(A) RNA POLYMERASE PROTEIN TRF4-2-RELATED"/>
    <property type="match status" value="1"/>
</dbReference>
<name>A0A8H5BAB4_9AGAR</name>
<dbReference type="InterPro" id="IPR043519">
    <property type="entry name" value="NT_sf"/>
</dbReference>
<dbReference type="AlphaFoldDB" id="A0A8H5BAB4"/>
<keyword evidence="3" id="KW-0479">Metal-binding</keyword>
<reference evidence="7 8" key="1">
    <citation type="journal article" date="2020" name="ISME J.">
        <title>Uncovering the hidden diversity of litter-decomposition mechanisms in mushroom-forming fungi.</title>
        <authorList>
            <person name="Floudas D."/>
            <person name="Bentzer J."/>
            <person name="Ahren D."/>
            <person name="Johansson T."/>
            <person name="Persson P."/>
            <person name="Tunlid A."/>
        </authorList>
    </citation>
    <scope>NUCLEOTIDE SEQUENCE [LARGE SCALE GENOMIC DNA]</scope>
    <source>
        <strain evidence="7 8">CBS 101986</strain>
    </source>
</reference>
<evidence type="ECO:0000256" key="1">
    <source>
        <dbReference type="ARBA" id="ARBA00008593"/>
    </source>
</evidence>
<evidence type="ECO:0000313" key="8">
    <source>
        <dbReference type="Proteomes" id="UP000567179"/>
    </source>
</evidence>
<dbReference type="Pfam" id="PF03828">
    <property type="entry name" value="PAP_assoc"/>
    <property type="match status" value="1"/>
</dbReference>
<dbReference type="SUPFAM" id="SSF81301">
    <property type="entry name" value="Nucleotidyltransferase"/>
    <property type="match status" value="1"/>
</dbReference>
<dbReference type="GO" id="GO:0005730">
    <property type="term" value="C:nucleolus"/>
    <property type="evidence" value="ECO:0007669"/>
    <property type="project" value="TreeGrafter"/>
</dbReference>
<feature type="domain" description="Poly(A) RNA polymerase mitochondrial-like central palm" evidence="6">
    <location>
        <begin position="7"/>
        <end position="105"/>
    </location>
</feature>
<dbReference type="GO" id="GO:0031499">
    <property type="term" value="C:TRAMP complex"/>
    <property type="evidence" value="ECO:0007669"/>
    <property type="project" value="TreeGrafter"/>
</dbReference>
<sequence length="303" mass="33855">MRRTFNNAIAVAPFGSYVTGLYLPTSDNDIVLALPQQWHGLPTKIQLSAISTAIKASGFASHVDDVLNASVPLIKIRDQITSIDIDLTAFDGHAFRSTGLVQKWMQKDTELKTALMMVLKRFLAIRRCGTTYTGGINSYLLVWMVVAWVHIEWPNVKRSAPSHIAATSINTPNNSPVEPFTAGLGPTNATSVHLLPLYTHALLHFFRFYGPTFRYEFQAIEIEPTPRIRYKLPTPKRPYLFSISDPADPSIDMGSKVYGIKHIQATFSHAYVALQQITRVLELGDGQSTQFPHGILHYLLYIS</sequence>
<keyword evidence="8" id="KW-1185">Reference proteome</keyword>
<dbReference type="GO" id="GO:0046872">
    <property type="term" value="F:metal ion binding"/>
    <property type="evidence" value="ECO:0007669"/>
    <property type="project" value="UniProtKB-KW"/>
</dbReference>
<dbReference type="Pfam" id="PF22600">
    <property type="entry name" value="MTPAP-like_central"/>
    <property type="match status" value="1"/>
</dbReference>
<evidence type="ECO:0000256" key="3">
    <source>
        <dbReference type="ARBA" id="ARBA00022723"/>
    </source>
</evidence>
<dbReference type="CDD" id="cd05402">
    <property type="entry name" value="NT_PAP_TUTase"/>
    <property type="match status" value="1"/>
</dbReference>
<dbReference type="GO" id="GO:1990817">
    <property type="term" value="F:poly(A) RNA polymerase activity"/>
    <property type="evidence" value="ECO:0007669"/>
    <property type="project" value="UniProtKB-EC"/>
</dbReference>
<protein>
    <recommendedName>
        <fullName evidence="2">polynucleotide adenylyltransferase</fullName>
        <ecNumber evidence="2">2.7.7.19</ecNumber>
    </recommendedName>
</protein>
<organism evidence="7 8">
    <name type="scientific">Psilocybe cf. subviscida</name>
    <dbReference type="NCBI Taxonomy" id="2480587"/>
    <lineage>
        <taxon>Eukaryota</taxon>
        <taxon>Fungi</taxon>
        <taxon>Dikarya</taxon>
        <taxon>Basidiomycota</taxon>
        <taxon>Agaricomycotina</taxon>
        <taxon>Agaricomycetes</taxon>
        <taxon>Agaricomycetidae</taxon>
        <taxon>Agaricales</taxon>
        <taxon>Agaricineae</taxon>
        <taxon>Strophariaceae</taxon>
        <taxon>Psilocybe</taxon>
    </lineage>
</organism>
<dbReference type="GO" id="GO:0043634">
    <property type="term" value="P:polyadenylation-dependent ncRNA catabolic process"/>
    <property type="evidence" value="ECO:0007669"/>
    <property type="project" value="TreeGrafter"/>
</dbReference>
<dbReference type="EMBL" id="JAACJJ010000029">
    <property type="protein sequence ID" value="KAF5319581.1"/>
    <property type="molecule type" value="Genomic_DNA"/>
</dbReference>
<evidence type="ECO:0000313" key="7">
    <source>
        <dbReference type="EMBL" id="KAF5319581.1"/>
    </source>
</evidence>
<evidence type="ECO:0000256" key="2">
    <source>
        <dbReference type="ARBA" id="ARBA00012388"/>
    </source>
</evidence>
<dbReference type="SUPFAM" id="SSF81631">
    <property type="entry name" value="PAP/OAS1 substrate-binding domain"/>
    <property type="match status" value="1"/>
</dbReference>
<dbReference type="EC" id="2.7.7.19" evidence="2"/>
<evidence type="ECO:0000259" key="6">
    <source>
        <dbReference type="Pfam" id="PF22600"/>
    </source>
</evidence>
<dbReference type="GO" id="GO:0010605">
    <property type="term" value="P:negative regulation of macromolecule metabolic process"/>
    <property type="evidence" value="ECO:0007669"/>
    <property type="project" value="UniProtKB-ARBA"/>
</dbReference>
<dbReference type="GO" id="GO:0003729">
    <property type="term" value="F:mRNA binding"/>
    <property type="evidence" value="ECO:0007669"/>
    <property type="project" value="TreeGrafter"/>
</dbReference>
<proteinExistence type="inferred from homology"/>
<dbReference type="OrthoDB" id="273917at2759"/>
<dbReference type="Proteomes" id="UP000567179">
    <property type="component" value="Unassembled WGS sequence"/>
</dbReference>
<dbReference type="InterPro" id="IPR054708">
    <property type="entry name" value="MTPAP-like_central"/>
</dbReference>
<evidence type="ECO:0000259" key="5">
    <source>
        <dbReference type="Pfam" id="PF03828"/>
    </source>
</evidence>